<keyword evidence="4" id="KW-0378">Hydrolase</keyword>
<dbReference type="PANTHER" id="PTHR42796:SF7">
    <property type="entry name" value="2-DEHYDRO-3-DEOXY-D-ARABINONATE DEHYDRATASE"/>
    <property type="match status" value="1"/>
</dbReference>
<comment type="similarity">
    <text evidence="1">Belongs to the FAH family.</text>
</comment>
<dbReference type="GO" id="GO:0044281">
    <property type="term" value="P:small molecule metabolic process"/>
    <property type="evidence" value="ECO:0007669"/>
    <property type="project" value="UniProtKB-ARBA"/>
</dbReference>
<evidence type="ECO:0000313" key="5">
    <source>
        <dbReference type="Proteomes" id="UP000318093"/>
    </source>
</evidence>
<dbReference type="SUPFAM" id="SSF56529">
    <property type="entry name" value="FAH"/>
    <property type="match status" value="1"/>
</dbReference>
<reference evidence="4 5" key="1">
    <citation type="journal article" date="2019" name="Nat. Microbiol.">
        <title>Mediterranean grassland soil C-N compound turnover is dependent on rainfall and depth, and is mediated by genomically divergent microorganisms.</title>
        <authorList>
            <person name="Diamond S."/>
            <person name="Andeer P.F."/>
            <person name="Li Z."/>
            <person name="Crits-Christoph A."/>
            <person name="Burstein D."/>
            <person name="Anantharaman K."/>
            <person name="Lane K.R."/>
            <person name="Thomas B.C."/>
            <person name="Pan C."/>
            <person name="Northen T.R."/>
            <person name="Banfield J.F."/>
        </authorList>
    </citation>
    <scope>NUCLEOTIDE SEQUENCE [LARGE SCALE GENOMIC DNA]</scope>
    <source>
        <strain evidence="4">NP_6</strain>
    </source>
</reference>
<dbReference type="EMBL" id="VBAN01000241">
    <property type="protein sequence ID" value="TMI80730.1"/>
    <property type="molecule type" value="Genomic_DNA"/>
</dbReference>
<evidence type="ECO:0000256" key="1">
    <source>
        <dbReference type="ARBA" id="ARBA00010211"/>
    </source>
</evidence>
<keyword evidence="2" id="KW-0479">Metal-binding</keyword>
<accession>A0A537JB63</accession>
<dbReference type="GO" id="GO:0046872">
    <property type="term" value="F:metal ion binding"/>
    <property type="evidence" value="ECO:0007669"/>
    <property type="project" value="UniProtKB-KW"/>
</dbReference>
<protein>
    <submittedName>
        <fullName evidence="4">Fumarylacetoacetate hydrolase</fullName>
    </submittedName>
</protein>
<sequence length="303" mass="32906">MRIARFWVPGQGARLGLCEGATVQELSSPDLPPLESFEALVQLARRTRRDLQRCVQDLRGSASGAGSAYAYQDLDRAPNPGVPHLLLPVVPPEVWAAGVTYERSREARLAETTTVGIYDKVYDAERPEVFFKATPSRCVGPNAPVGIRADSRWTVPEPELGVVLGGEGEVLGYTLGNDMSARDIEGENPLYLPQTKIYRACCSLGPTILLTDEAAAGRLTITCRIARRGRDVFRGQVSTARLHRPITDLVAYLRRANDIPPMTVLLTGTGIVPPDEFACEEGDVIEVGADEIGVLKNPTVRVS</sequence>
<feature type="domain" description="Fumarylacetoacetase-like C-terminal" evidence="3">
    <location>
        <begin position="123"/>
        <end position="298"/>
    </location>
</feature>
<comment type="caution">
    <text evidence="4">The sequence shown here is derived from an EMBL/GenBank/DDBJ whole genome shotgun (WGS) entry which is preliminary data.</text>
</comment>
<evidence type="ECO:0000259" key="3">
    <source>
        <dbReference type="Pfam" id="PF01557"/>
    </source>
</evidence>
<dbReference type="PANTHER" id="PTHR42796">
    <property type="entry name" value="FUMARYLACETOACETATE HYDROLASE DOMAIN-CONTAINING PROTEIN 2A-RELATED"/>
    <property type="match status" value="1"/>
</dbReference>
<dbReference type="Proteomes" id="UP000318093">
    <property type="component" value="Unassembled WGS sequence"/>
</dbReference>
<dbReference type="AlphaFoldDB" id="A0A537JB63"/>
<name>A0A537JB63_9BACT</name>
<organism evidence="4 5">
    <name type="scientific">Candidatus Segetimicrobium genomatis</name>
    <dbReference type="NCBI Taxonomy" id="2569760"/>
    <lineage>
        <taxon>Bacteria</taxon>
        <taxon>Bacillati</taxon>
        <taxon>Candidatus Sysuimicrobiota</taxon>
        <taxon>Candidatus Sysuimicrobiia</taxon>
        <taxon>Candidatus Sysuimicrobiales</taxon>
        <taxon>Candidatus Segetimicrobiaceae</taxon>
        <taxon>Candidatus Segetimicrobium</taxon>
    </lineage>
</organism>
<gene>
    <name evidence="4" type="ORF">E6H03_07815</name>
</gene>
<evidence type="ECO:0000313" key="4">
    <source>
        <dbReference type="EMBL" id="TMI80730.1"/>
    </source>
</evidence>
<dbReference type="InterPro" id="IPR036663">
    <property type="entry name" value="Fumarylacetoacetase_C_sf"/>
</dbReference>
<dbReference type="Gene3D" id="3.90.850.10">
    <property type="entry name" value="Fumarylacetoacetase-like, C-terminal domain"/>
    <property type="match status" value="1"/>
</dbReference>
<dbReference type="InterPro" id="IPR011234">
    <property type="entry name" value="Fumarylacetoacetase-like_C"/>
</dbReference>
<evidence type="ECO:0000256" key="2">
    <source>
        <dbReference type="ARBA" id="ARBA00022723"/>
    </source>
</evidence>
<dbReference type="InterPro" id="IPR051121">
    <property type="entry name" value="FAH"/>
</dbReference>
<dbReference type="Pfam" id="PF01557">
    <property type="entry name" value="FAA_hydrolase"/>
    <property type="match status" value="1"/>
</dbReference>
<dbReference type="GO" id="GO:0016787">
    <property type="term" value="F:hydrolase activity"/>
    <property type="evidence" value="ECO:0007669"/>
    <property type="project" value="UniProtKB-KW"/>
</dbReference>
<proteinExistence type="inferred from homology"/>